<dbReference type="PANTHER" id="PTHR45763">
    <property type="entry name" value="HYDROLASE, ALPHA/BETA FOLD FAMILY PROTEIN, EXPRESSED-RELATED"/>
    <property type="match status" value="1"/>
</dbReference>
<dbReference type="EMBL" id="JAAGWF010000002">
    <property type="protein sequence ID" value="NEK56436.1"/>
    <property type="molecule type" value="Genomic_DNA"/>
</dbReference>
<keyword evidence="3" id="KW-1185">Reference proteome</keyword>
<feature type="domain" description="AB hydrolase-1" evidence="1">
    <location>
        <begin position="34"/>
        <end position="283"/>
    </location>
</feature>
<evidence type="ECO:0000313" key="3">
    <source>
        <dbReference type="Proteomes" id="UP000470246"/>
    </source>
</evidence>
<keyword evidence="2" id="KW-0378">Hydrolase</keyword>
<sequence length="292" mass="31930">MDGRGAQQPREGTVRLPDGRTMAYAEWGDPDGWPVLGCHGSPSSRLERHVEDPAAYRRWGLRVVVPDRPGFGRSDPQPGRRVTDWPDDVRELLGALAVDRFSVVSLSGGAAYALACASAFGDRVPAVGVLGGAPPPDVPWPWPGWVPRRMRAAASRPSPAAALLRPVFAPTALRPALIPRYLQVRLNATDRRVIGRPAVRRVLAGTFTEGLRNGSAALAQDRALLFRPWGFPLSSVRQRVHLWHGTQDWLVPVALGQVLAAMLPDCAPHWFPGEGHFLVFDHAEAVYSRLRP</sequence>
<dbReference type="InterPro" id="IPR029058">
    <property type="entry name" value="AB_hydrolase_fold"/>
</dbReference>
<proteinExistence type="predicted"/>
<organism evidence="2 3">
    <name type="scientific">Geodermatophilus sabuli</name>
    <dbReference type="NCBI Taxonomy" id="1564158"/>
    <lineage>
        <taxon>Bacteria</taxon>
        <taxon>Bacillati</taxon>
        <taxon>Actinomycetota</taxon>
        <taxon>Actinomycetes</taxon>
        <taxon>Geodermatophilales</taxon>
        <taxon>Geodermatophilaceae</taxon>
        <taxon>Geodermatophilus</taxon>
    </lineage>
</organism>
<accession>A0A7K3VUW4</accession>
<dbReference type="SUPFAM" id="SSF53474">
    <property type="entry name" value="alpha/beta-Hydrolases"/>
    <property type="match status" value="1"/>
</dbReference>
<dbReference type="AlphaFoldDB" id="A0A7K3VUW4"/>
<evidence type="ECO:0000313" key="2">
    <source>
        <dbReference type="EMBL" id="NEK56436.1"/>
    </source>
</evidence>
<reference evidence="2 3" key="1">
    <citation type="submission" date="2020-02" db="EMBL/GenBank/DDBJ databases">
        <title>Geodermatophilus sabuli CPCC 205279 I12A-02694.</title>
        <authorList>
            <person name="Jiang Z."/>
        </authorList>
    </citation>
    <scope>NUCLEOTIDE SEQUENCE [LARGE SCALE GENOMIC DNA]</scope>
    <source>
        <strain evidence="2 3">I12A-02694</strain>
    </source>
</reference>
<dbReference type="GO" id="GO:0016787">
    <property type="term" value="F:hydrolase activity"/>
    <property type="evidence" value="ECO:0007669"/>
    <property type="project" value="UniProtKB-KW"/>
</dbReference>
<dbReference type="Proteomes" id="UP000470246">
    <property type="component" value="Unassembled WGS sequence"/>
</dbReference>
<dbReference type="Gene3D" id="3.40.50.1820">
    <property type="entry name" value="alpha/beta hydrolase"/>
    <property type="match status" value="1"/>
</dbReference>
<dbReference type="RefSeq" id="WP_163479625.1">
    <property type="nucleotide sequence ID" value="NZ_JAAGWF010000002.1"/>
</dbReference>
<evidence type="ECO:0000259" key="1">
    <source>
        <dbReference type="Pfam" id="PF00561"/>
    </source>
</evidence>
<dbReference type="Pfam" id="PF00561">
    <property type="entry name" value="Abhydrolase_1"/>
    <property type="match status" value="1"/>
</dbReference>
<comment type="caution">
    <text evidence="2">The sequence shown here is derived from an EMBL/GenBank/DDBJ whole genome shotgun (WGS) entry which is preliminary data.</text>
</comment>
<dbReference type="InterPro" id="IPR000073">
    <property type="entry name" value="AB_hydrolase_1"/>
</dbReference>
<dbReference type="PANTHER" id="PTHR45763:SF46">
    <property type="entry name" value="AB HYDROLASE-1 DOMAIN-CONTAINING PROTEIN"/>
    <property type="match status" value="1"/>
</dbReference>
<name>A0A7K3VUW4_9ACTN</name>
<protein>
    <submittedName>
        <fullName evidence="2">Alpha/beta hydrolase</fullName>
    </submittedName>
</protein>
<gene>
    <name evidence="2" type="ORF">GCU56_00920</name>
</gene>